<protein>
    <submittedName>
        <fullName evidence="2">Uncharacterized protein</fullName>
    </submittedName>
</protein>
<evidence type="ECO:0000313" key="3">
    <source>
        <dbReference type="Proteomes" id="UP000327044"/>
    </source>
</evidence>
<gene>
    <name evidence="2" type="ORF">PPYR_10390</name>
</gene>
<accession>A0A5N4AGA2</accession>
<proteinExistence type="predicted"/>
<name>A0A5N4AGA2_PHOPY</name>
<dbReference type="AlphaFoldDB" id="A0A5N4AGA2"/>
<keyword evidence="1" id="KW-0732">Signal</keyword>
<evidence type="ECO:0000256" key="1">
    <source>
        <dbReference type="SAM" id="SignalP"/>
    </source>
</evidence>
<reference evidence="2 3" key="1">
    <citation type="journal article" date="2018" name="Elife">
        <title>Firefly genomes illuminate parallel origins of bioluminescence in beetles.</title>
        <authorList>
            <person name="Fallon T.R."/>
            <person name="Lower S.E."/>
            <person name="Chang C.H."/>
            <person name="Bessho-Uehara M."/>
            <person name="Martin G.J."/>
            <person name="Bewick A.J."/>
            <person name="Behringer M."/>
            <person name="Debat H.J."/>
            <person name="Wong I."/>
            <person name="Day J.C."/>
            <person name="Suvorov A."/>
            <person name="Silva C.J."/>
            <person name="Stanger-Hall K.F."/>
            <person name="Hall D.W."/>
            <person name="Schmitz R.J."/>
            <person name="Nelson D.R."/>
            <person name="Lewis S.M."/>
            <person name="Shigenobu S."/>
            <person name="Bybee S.M."/>
            <person name="Larracuente A.M."/>
            <person name="Oba Y."/>
            <person name="Weng J.K."/>
        </authorList>
    </citation>
    <scope>NUCLEOTIDE SEQUENCE [LARGE SCALE GENOMIC DNA]</scope>
    <source>
        <strain evidence="2">1611_PpyrPB1</strain>
        <tissue evidence="2">Whole body</tissue>
    </source>
</reference>
<comment type="caution">
    <text evidence="2">The sequence shown here is derived from an EMBL/GenBank/DDBJ whole genome shotgun (WGS) entry which is preliminary data.</text>
</comment>
<keyword evidence="3" id="KW-1185">Reference proteome</keyword>
<feature type="chain" id="PRO_5024447410" evidence="1">
    <location>
        <begin position="20"/>
        <end position="120"/>
    </location>
</feature>
<dbReference type="Proteomes" id="UP000327044">
    <property type="component" value="Unassembled WGS sequence"/>
</dbReference>
<dbReference type="InParanoid" id="A0A5N4AGA2"/>
<dbReference type="EMBL" id="VVIM01000007">
    <property type="protein sequence ID" value="KAB0796329.1"/>
    <property type="molecule type" value="Genomic_DNA"/>
</dbReference>
<organism evidence="2 3">
    <name type="scientific">Photinus pyralis</name>
    <name type="common">Common eastern firefly</name>
    <name type="synonym">Lampyris pyralis</name>
    <dbReference type="NCBI Taxonomy" id="7054"/>
    <lineage>
        <taxon>Eukaryota</taxon>
        <taxon>Metazoa</taxon>
        <taxon>Ecdysozoa</taxon>
        <taxon>Arthropoda</taxon>
        <taxon>Hexapoda</taxon>
        <taxon>Insecta</taxon>
        <taxon>Pterygota</taxon>
        <taxon>Neoptera</taxon>
        <taxon>Endopterygota</taxon>
        <taxon>Coleoptera</taxon>
        <taxon>Polyphaga</taxon>
        <taxon>Elateriformia</taxon>
        <taxon>Elateroidea</taxon>
        <taxon>Lampyridae</taxon>
        <taxon>Lampyrinae</taxon>
        <taxon>Photinus</taxon>
    </lineage>
</organism>
<sequence length="120" mass="13185">MYKVVGVLLLISSLSGNLAQTSKLAQVKFTFNRYPYDSSGPQWRFVNRDYINPPPFHRSGKFDVIVPALLPIQPSGNVIFGSSGNGKVGFRSAPAFPTENQRFNTFSCLRSIASGRTGKV</sequence>
<evidence type="ECO:0000313" key="2">
    <source>
        <dbReference type="EMBL" id="KAB0796329.1"/>
    </source>
</evidence>
<feature type="signal peptide" evidence="1">
    <location>
        <begin position="1"/>
        <end position="19"/>
    </location>
</feature>